<evidence type="ECO:0000313" key="2">
    <source>
        <dbReference type="Proteomes" id="UP000245765"/>
    </source>
</evidence>
<dbReference type="Pfam" id="PF11697">
    <property type="entry name" value="DUF3293"/>
    <property type="match status" value="1"/>
</dbReference>
<protein>
    <submittedName>
        <fullName evidence="1">DUF3293 domain-containing protein</fullName>
    </submittedName>
</protein>
<comment type="caution">
    <text evidence="1">The sequence shown here is derived from an EMBL/GenBank/DDBJ whole genome shotgun (WGS) entry which is preliminary data.</text>
</comment>
<sequence>MRAAYLRSDYEAGGVSVRIGARSPAFDALLRRRGASSAAFVTAWNPFSRRMPEGWNDRMLVRLRQAARGRVLAEGIGQAGAWWERHLLVAGDPRRIARLARRFRQNAIVVIAPGRPARLVMLRRDGAPTA</sequence>
<accession>A0A317FHR0</accession>
<evidence type="ECO:0000313" key="1">
    <source>
        <dbReference type="EMBL" id="PWS37469.1"/>
    </source>
</evidence>
<organism evidence="1 2">
    <name type="scientific">Falsiroseomonas bella</name>
    <dbReference type="NCBI Taxonomy" id="2184016"/>
    <lineage>
        <taxon>Bacteria</taxon>
        <taxon>Pseudomonadati</taxon>
        <taxon>Pseudomonadota</taxon>
        <taxon>Alphaproteobacteria</taxon>
        <taxon>Acetobacterales</taxon>
        <taxon>Roseomonadaceae</taxon>
        <taxon>Falsiroseomonas</taxon>
    </lineage>
</organism>
<dbReference type="EMBL" id="QGNA01000002">
    <property type="protein sequence ID" value="PWS37469.1"/>
    <property type="molecule type" value="Genomic_DNA"/>
</dbReference>
<dbReference type="AlphaFoldDB" id="A0A317FHR0"/>
<dbReference type="OrthoDB" id="7274756at2"/>
<dbReference type="InterPro" id="IPR021710">
    <property type="entry name" value="DUF3293"/>
</dbReference>
<dbReference type="Proteomes" id="UP000245765">
    <property type="component" value="Unassembled WGS sequence"/>
</dbReference>
<proteinExistence type="predicted"/>
<gene>
    <name evidence="1" type="ORF">DFH01_11600</name>
</gene>
<reference evidence="2" key="1">
    <citation type="submission" date="2018-05" db="EMBL/GenBank/DDBJ databases">
        <authorList>
            <person name="Du Z."/>
            <person name="Wang X."/>
        </authorList>
    </citation>
    <scope>NUCLEOTIDE SEQUENCE [LARGE SCALE GENOMIC DNA]</scope>
    <source>
        <strain evidence="2">CQN31</strain>
    </source>
</reference>
<name>A0A317FHR0_9PROT</name>
<keyword evidence="2" id="KW-1185">Reference proteome</keyword>
<dbReference type="RefSeq" id="WP_109870577.1">
    <property type="nucleotide sequence ID" value="NZ_QGNA01000002.1"/>
</dbReference>